<keyword evidence="1" id="KW-0472">Membrane</keyword>
<evidence type="ECO:0000313" key="2">
    <source>
        <dbReference type="EMBL" id="GAA2498089.1"/>
    </source>
</evidence>
<feature type="transmembrane region" description="Helical" evidence="1">
    <location>
        <begin position="145"/>
        <end position="167"/>
    </location>
</feature>
<organism evidence="2 3">
    <name type="scientific">Streptomyces gobitricini</name>
    <dbReference type="NCBI Taxonomy" id="68211"/>
    <lineage>
        <taxon>Bacteria</taxon>
        <taxon>Bacillati</taxon>
        <taxon>Actinomycetota</taxon>
        <taxon>Actinomycetes</taxon>
        <taxon>Kitasatosporales</taxon>
        <taxon>Streptomycetaceae</taxon>
        <taxon>Streptomyces</taxon>
    </lineage>
</organism>
<feature type="transmembrane region" description="Helical" evidence="1">
    <location>
        <begin position="108"/>
        <end position="133"/>
    </location>
</feature>
<dbReference type="Proteomes" id="UP001499942">
    <property type="component" value="Unassembled WGS sequence"/>
</dbReference>
<protein>
    <recommendedName>
        <fullName evidence="4">Integral membrane protein</fullName>
    </recommendedName>
</protein>
<proteinExistence type="predicted"/>
<keyword evidence="3" id="KW-1185">Reference proteome</keyword>
<evidence type="ECO:0000313" key="3">
    <source>
        <dbReference type="Proteomes" id="UP001499942"/>
    </source>
</evidence>
<evidence type="ECO:0008006" key="4">
    <source>
        <dbReference type="Google" id="ProtNLM"/>
    </source>
</evidence>
<keyword evidence="1" id="KW-1133">Transmembrane helix</keyword>
<gene>
    <name evidence="2" type="ORF">GCM10010393_32890</name>
</gene>
<comment type="caution">
    <text evidence="2">The sequence shown here is derived from an EMBL/GenBank/DDBJ whole genome shotgun (WGS) entry which is preliminary data.</text>
</comment>
<sequence>MVRMTTTPPVRTVPAPPRWAVRAAHVVPLLVLPSGVWRLLLAAGHRGGHTEAGYEALGATGWGAVYVVALSVAGEVLALLTLGLVSPWGEVLPPWVPRFGGRRIPPSAAVVPAAVGSVALTLLWTPFVLWWAVPHPGMTPLGGTVAGFLYLPLVAWGPLLAAVTVSYHRRRRGVPA</sequence>
<dbReference type="EMBL" id="BAAASR010000018">
    <property type="protein sequence ID" value="GAA2498089.1"/>
    <property type="molecule type" value="Genomic_DNA"/>
</dbReference>
<evidence type="ECO:0000256" key="1">
    <source>
        <dbReference type="SAM" id="Phobius"/>
    </source>
</evidence>
<reference evidence="3" key="1">
    <citation type="journal article" date="2019" name="Int. J. Syst. Evol. Microbiol.">
        <title>The Global Catalogue of Microorganisms (GCM) 10K type strain sequencing project: providing services to taxonomists for standard genome sequencing and annotation.</title>
        <authorList>
            <consortium name="The Broad Institute Genomics Platform"/>
            <consortium name="The Broad Institute Genome Sequencing Center for Infectious Disease"/>
            <person name="Wu L."/>
            <person name="Ma J."/>
        </authorList>
    </citation>
    <scope>NUCLEOTIDE SEQUENCE [LARGE SCALE GENOMIC DNA]</scope>
    <source>
        <strain evidence="3">JCM 5062</strain>
    </source>
</reference>
<name>A0ABP5ZGB5_9ACTN</name>
<feature type="transmembrane region" description="Helical" evidence="1">
    <location>
        <begin position="20"/>
        <end position="40"/>
    </location>
</feature>
<accession>A0ABP5ZGB5</accession>
<keyword evidence="1" id="KW-0812">Transmembrane</keyword>